<dbReference type="EMBL" id="JBHSEL010000126">
    <property type="protein sequence ID" value="MFC4626544.1"/>
    <property type="molecule type" value="Genomic_DNA"/>
</dbReference>
<keyword evidence="1" id="KW-0472">Membrane</keyword>
<protein>
    <submittedName>
        <fullName evidence="3">YdcF family protein</fullName>
    </submittedName>
</protein>
<dbReference type="PANTHER" id="PTHR30336:SF4">
    <property type="entry name" value="ENVELOPE BIOGENESIS FACTOR ELYC"/>
    <property type="match status" value="1"/>
</dbReference>
<sequence>MTLSSLYSGRGHANFERALAAYRSSGIQRAQKPTVIRRSDVASWRSAVAAPLSLIVLASAKILWSVLHIMFRRLQPVSIALFLVMAAFVAGFVMFSEHVTTMQPPTIDKPADGIVVLTGGHARIRTALDLLREKKGQRLLISGVHAATNKQDLKRINQDDQNLFDCCIDLDRSALNTLGNATESERWIRAHGYRSVIVVTNGYHIPRSILEMSNRMKDVEFIPYPVVNGDKRPQGWIGYGDELRILLVEYVKYLGAYARAGLSNLLGIDVESLSF</sequence>
<name>A0ABV9H9G3_9HYPH</name>
<keyword evidence="1" id="KW-1133">Transmembrane helix</keyword>
<dbReference type="InterPro" id="IPR051599">
    <property type="entry name" value="Cell_Envelope_Assoc"/>
</dbReference>
<feature type="domain" description="DUF218" evidence="2">
    <location>
        <begin position="112"/>
        <end position="235"/>
    </location>
</feature>
<keyword evidence="1" id="KW-0812">Transmembrane</keyword>
<keyword evidence="4" id="KW-1185">Reference proteome</keyword>
<organism evidence="3 4">
    <name type="scientific">Daeguia caeni</name>
    <dbReference type="NCBI Taxonomy" id="439612"/>
    <lineage>
        <taxon>Bacteria</taxon>
        <taxon>Pseudomonadati</taxon>
        <taxon>Pseudomonadota</taxon>
        <taxon>Alphaproteobacteria</taxon>
        <taxon>Hyphomicrobiales</taxon>
        <taxon>Brucellaceae</taxon>
        <taxon>Daeguia</taxon>
    </lineage>
</organism>
<dbReference type="Pfam" id="PF02698">
    <property type="entry name" value="DUF218"/>
    <property type="match status" value="1"/>
</dbReference>
<comment type="caution">
    <text evidence="3">The sequence shown here is derived from an EMBL/GenBank/DDBJ whole genome shotgun (WGS) entry which is preliminary data.</text>
</comment>
<dbReference type="CDD" id="cd06259">
    <property type="entry name" value="YdcF-like"/>
    <property type="match status" value="1"/>
</dbReference>
<evidence type="ECO:0000313" key="3">
    <source>
        <dbReference type="EMBL" id="MFC4626544.1"/>
    </source>
</evidence>
<feature type="transmembrane region" description="Helical" evidence="1">
    <location>
        <begin position="47"/>
        <end position="71"/>
    </location>
</feature>
<feature type="transmembrane region" description="Helical" evidence="1">
    <location>
        <begin position="77"/>
        <end position="95"/>
    </location>
</feature>
<dbReference type="PANTHER" id="PTHR30336">
    <property type="entry name" value="INNER MEMBRANE PROTEIN, PROBABLE PERMEASE"/>
    <property type="match status" value="1"/>
</dbReference>
<dbReference type="RefSeq" id="WP_374830704.1">
    <property type="nucleotide sequence ID" value="NZ_JBHEEZ010000005.1"/>
</dbReference>
<dbReference type="InterPro" id="IPR003848">
    <property type="entry name" value="DUF218"/>
</dbReference>
<evidence type="ECO:0000313" key="4">
    <source>
        <dbReference type="Proteomes" id="UP001596042"/>
    </source>
</evidence>
<gene>
    <name evidence="3" type="ORF">ACFO1V_15250</name>
</gene>
<accession>A0ABV9H9G3</accession>
<proteinExistence type="predicted"/>
<reference evidence="4" key="1">
    <citation type="journal article" date="2019" name="Int. J. Syst. Evol. Microbiol.">
        <title>The Global Catalogue of Microorganisms (GCM) 10K type strain sequencing project: providing services to taxonomists for standard genome sequencing and annotation.</title>
        <authorList>
            <consortium name="The Broad Institute Genomics Platform"/>
            <consortium name="The Broad Institute Genome Sequencing Center for Infectious Disease"/>
            <person name="Wu L."/>
            <person name="Ma J."/>
        </authorList>
    </citation>
    <scope>NUCLEOTIDE SEQUENCE [LARGE SCALE GENOMIC DNA]</scope>
    <source>
        <strain evidence="4">CGMCC 1.15731</strain>
    </source>
</reference>
<dbReference type="Proteomes" id="UP001596042">
    <property type="component" value="Unassembled WGS sequence"/>
</dbReference>
<evidence type="ECO:0000256" key="1">
    <source>
        <dbReference type="SAM" id="Phobius"/>
    </source>
</evidence>
<evidence type="ECO:0000259" key="2">
    <source>
        <dbReference type="Pfam" id="PF02698"/>
    </source>
</evidence>